<sequence length="203" mass="22297">MWTTGNGERGRRARTRPMGWSKLLCGRPGAGVYVRRQAMVRQQQAQKAELRSCLFTWCGELLVYRPPIQTSGPGFLSAPPPLIARLRPGLPQPPVNLVSWGPSSGRKLPPSKARLANLSKELSWRELKAPHRVIREAASIVSPPLAGPGSANHLNSGRRIGVIFSLPREHTWSENHGLVYRNRQHQSSTAAAAPNGHFSIVSV</sequence>
<reference evidence="1" key="2">
    <citation type="submission" date="2023-05" db="EMBL/GenBank/DDBJ databases">
        <authorList>
            <consortium name="Lawrence Berkeley National Laboratory"/>
            <person name="Steindorff A."/>
            <person name="Hensen N."/>
            <person name="Bonometti L."/>
            <person name="Westerberg I."/>
            <person name="Brannstrom I.O."/>
            <person name="Guillou S."/>
            <person name="Cros-Aarteil S."/>
            <person name="Calhoun S."/>
            <person name="Haridas S."/>
            <person name="Kuo A."/>
            <person name="Mondo S."/>
            <person name="Pangilinan J."/>
            <person name="Riley R."/>
            <person name="Labutti K."/>
            <person name="Andreopoulos B."/>
            <person name="Lipzen A."/>
            <person name="Chen C."/>
            <person name="Yanf M."/>
            <person name="Daum C."/>
            <person name="Ng V."/>
            <person name="Clum A."/>
            <person name="Ohm R."/>
            <person name="Martin F."/>
            <person name="Silar P."/>
            <person name="Natvig D."/>
            <person name="Lalanne C."/>
            <person name="Gautier V."/>
            <person name="Ament-Velasquez S.L."/>
            <person name="Kruys A."/>
            <person name="Hutchinson M.I."/>
            <person name="Powell A.J."/>
            <person name="Barry K."/>
            <person name="Miller A.N."/>
            <person name="Grigoriev I.V."/>
            <person name="Debuchy R."/>
            <person name="Gladieux P."/>
            <person name="Thoren M.H."/>
            <person name="Johannesson H."/>
        </authorList>
    </citation>
    <scope>NUCLEOTIDE SEQUENCE</scope>
    <source>
        <strain evidence="1">PSN243</strain>
    </source>
</reference>
<dbReference type="EMBL" id="MU865920">
    <property type="protein sequence ID" value="KAK4453416.1"/>
    <property type="molecule type" value="Genomic_DNA"/>
</dbReference>
<keyword evidence="2" id="KW-1185">Reference proteome</keyword>
<protein>
    <submittedName>
        <fullName evidence="1">Uncharacterized protein</fullName>
    </submittedName>
</protein>
<comment type="caution">
    <text evidence="1">The sequence shown here is derived from an EMBL/GenBank/DDBJ whole genome shotgun (WGS) entry which is preliminary data.</text>
</comment>
<accession>A0AAV9GY59</accession>
<name>A0AAV9GY59_9PEZI</name>
<dbReference type="Proteomes" id="UP001321760">
    <property type="component" value="Unassembled WGS sequence"/>
</dbReference>
<reference evidence="1" key="1">
    <citation type="journal article" date="2023" name="Mol. Phylogenet. Evol.">
        <title>Genome-scale phylogeny and comparative genomics of the fungal order Sordariales.</title>
        <authorList>
            <person name="Hensen N."/>
            <person name="Bonometti L."/>
            <person name="Westerberg I."/>
            <person name="Brannstrom I.O."/>
            <person name="Guillou S."/>
            <person name="Cros-Aarteil S."/>
            <person name="Calhoun S."/>
            <person name="Haridas S."/>
            <person name="Kuo A."/>
            <person name="Mondo S."/>
            <person name="Pangilinan J."/>
            <person name="Riley R."/>
            <person name="LaButti K."/>
            <person name="Andreopoulos B."/>
            <person name="Lipzen A."/>
            <person name="Chen C."/>
            <person name="Yan M."/>
            <person name="Daum C."/>
            <person name="Ng V."/>
            <person name="Clum A."/>
            <person name="Steindorff A."/>
            <person name="Ohm R.A."/>
            <person name="Martin F."/>
            <person name="Silar P."/>
            <person name="Natvig D.O."/>
            <person name="Lalanne C."/>
            <person name="Gautier V."/>
            <person name="Ament-Velasquez S.L."/>
            <person name="Kruys A."/>
            <person name="Hutchinson M.I."/>
            <person name="Powell A.J."/>
            <person name="Barry K."/>
            <person name="Miller A.N."/>
            <person name="Grigoriev I.V."/>
            <person name="Debuchy R."/>
            <person name="Gladieux P."/>
            <person name="Hiltunen Thoren M."/>
            <person name="Johannesson H."/>
        </authorList>
    </citation>
    <scope>NUCLEOTIDE SEQUENCE</scope>
    <source>
        <strain evidence="1">PSN243</strain>
    </source>
</reference>
<evidence type="ECO:0000313" key="1">
    <source>
        <dbReference type="EMBL" id="KAK4453416.1"/>
    </source>
</evidence>
<dbReference type="AlphaFoldDB" id="A0AAV9GY59"/>
<evidence type="ECO:0000313" key="2">
    <source>
        <dbReference type="Proteomes" id="UP001321760"/>
    </source>
</evidence>
<proteinExistence type="predicted"/>
<organism evidence="1 2">
    <name type="scientific">Podospora aff. communis PSN243</name>
    <dbReference type="NCBI Taxonomy" id="3040156"/>
    <lineage>
        <taxon>Eukaryota</taxon>
        <taxon>Fungi</taxon>
        <taxon>Dikarya</taxon>
        <taxon>Ascomycota</taxon>
        <taxon>Pezizomycotina</taxon>
        <taxon>Sordariomycetes</taxon>
        <taxon>Sordariomycetidae</taxon>
        <taxon>Sordariales</taxon>
        <taxon>Podosporaceae</taxon>
        <taxon>Podospora</taxon>
    </lineage>
</organism>
<gene>
    <name evidence="1" type="ORF">QBC34DRAFT_205247</name>
</gene>